<reference evidence="7" key="1">
    <citation type="journal article" date="2019" name="Int. J. Syst. Evol. Microbiol.">
        <title>The Global Catalogue of Microorganisms (GCM) 10K type strain sequencing project: providing services to taxonomists for standard genome sequencing and annotation.</title>
        <authorList>
            <consortium name="The Broad Institute Genomics Platform"/>
            <consortium name="The Broad Institute Genome Sequencing Center for Infectious Disease"/>
            <person name="Wu L."/>
            <person name="Ma J."/>
        </authorList>
    </citation>
    <scope>NUCLEOTIDE SEQUENCE [LARGE SCALE GENOMIC DNA]</scope>
    <source>
        <strain evidence="7">KCTC 52677</strain>
    </source>
</reference>
<dbReference type="InterPro" id="IPR000847">
    <property type="entry name" value="LysR_HTH_N"/>
</dbReference>
<evidence type="ECO:0000313" key="7">
    <source>
        <dbReference type="Proteomes" id="UP001595377"/>
    </source>
</evidence>
<keyword evidence="4" id="KW-0804">Transcription</keyword>
<organism evidence="6 7">
    <name type="scientific">Shinella pollutisoli</name>
    <dbReference type="NCBI Taxonomy" id="2250594"/>
    <lineage>
        <taxon>Bacteria</taxon>
        <taxon>Pseudomonadati</taxon>
        <taxon>Pseudomonadota</taxon>
        <taxon>Alphaproteobacteria</taxon>
        <taxon>Hyphomicrobiales</taxon>
        <taxon>Rhizobiaceae</taxon>
        <taxon>Shinella</taxon>
    </lineage>
</organism>
<dbReference type="RefSeq" id="WP_257317007.1">
    <property type="nucleotide sequence ID" value="NZ_JANFDG010000024.1"/>
</dbReference>
<evidence type="ECO:0000256" key="1">
    <source>
        <dbReference type="ARBA" id="ARBA00009437"/>
    </source>
</evidence>
<keyword evidence="3" id="KW-0238">DNA-binding</keyword>
<dbReference type="Gene3D" id="3.40.190.290">
    <property type="match status" value="1"/>
</dbReference>
<sequence>MPNENLRDLNAFVAVAEEGSFTRAAARLGVSQSALSQTVRNLEDRVGIRLLNRTTRNVSPTEAGERLLSEVAPALEQIGRGFARLGSLRERPSGTIRLSADEYAILSLLWPALERFLALYPEVNVELVTDYGRTDVVRERFDAGVRRGKLVSKDMIALRIGPDIPMVVVGARSCFAGRKPPRRPQDLSDHVCINLRLPTHGEFFAWTFSKGGKDMRVTTGGRLVFTSVLQVRQACLAGFGLAYLPLDFVAGHIAGGDLVEVLSDRRKTFEGYHLYYPNRRQHPPALAALIEALRHREGEASFR</sequence>
<dbReference type="PRINTS" id="PR00039">
    <property type="entry name" value="HTHLYSR"/>
</dbReference>
<comment type="similarity">
    <text evidence="1">Belongs to the LysR transcriptional regulatory family.</text>
</comment>
<evidence type="ECO:0000256" key="2">
    <source>
        <dbReference type="ARBA" id="ARBA00023015"/>
    </source>
</evidence>
<evidence type="ECO:0000256" key="4">
    <source>
        <dbReference type="ARBA" id="ARBA00023163"/>
    </source>
</evidence>
<dbReference type="EMBL" id="JBHRSP010000016">
    <property type="protein sequence ID" value="MFC3073520.1"/>
    <property type="molecule type" value="Genomic_DNA"/>
</dbReference>
<protein>
    <submittedName>
        <fullName evidence="6">LysR family transcriptional regulator</fullName>
    </submittedName>
</protein>
<gene>
    <name evidence="6" type="ORF">ACFOHH_10425</name>
</gene>
<keyword evidence="7" id="KW-1185">Reference proteome</keyword>
<dbReference type="Gene3D" id="1.10.10.10">
    <property type="entry name" value="Winged helix-like DNA-binding domain superfamily/Winged helix DNA-binding domain"/>
    <property type="match status" value="1"/>
</dbReference>
<name>A0ABV7DGT1_9HYPH</name>
<dbReference type="Proteomes" id="UP001595377">
    <property type="component" value="Unassembled WGS sequence"/>
</dbReference>
<dbReference type="SUPFAM" id="SSF53850">
    <property type="entry name" value="Periplasmic binding protein-like II"/>
    <property type="match status" value="1"/>
</dbReference>
<evidence type="ECO:0000256" key="3">
    <source>
        <dbReference type="ARBA" id="ARBA00023125"/>
    </source>
</evidence>
<feature type="domain" description="HTH lysR-type" evidence="5">
    <location>
        <begin position="4"/>
        <end position="61"/>
    </location>
</feature>
<proteinExistence type="inferred from homology"/>
<dbReference type="InterPro" id="IPR058163">
    <property type="entry name" value="LysR-type_TF_proteobact-type"/>
</dbReference>
<keyword evidence="2" id="KW-0805">Transcription regulation</keyword>
<evidence type="ECO:0000313" key="6">
    <source>
        <dbReference type="EMBL" id="MFC3073520.1"/>
    </source>
</evidence>
<dbReference type="PANTHER" id="PTHR30537:SF1">
    <property type="entry name" value="HTH-TYPE TRANSCRIPTIONAL REGULATOR PGRR"/>
    <property type="match status" value="1"/>
</dbReference>
<dbReference type="CDD" id="cd08474">
    <property type="entry name" value="PBP2_CrgA_like_5"/>
    <property type="match status" value="1"/>
</dbReference>
<dbReference type="PROSITE" id="PS50931">
    <property type="entry name" value="HTH_LYSR"/>
    <property type="match status" value="1"/>
</dbReference>
<dbReference type="SUPFAM" id="SSF46785">
    <property type="entry name" value="Winged helix' DNA-binding domain"/>
    <property type="match status" value="1"/>
</dbReference>
<dbReference type="PANTHER" id="PTHR30537">
    <property type="entry name" value="HTH-TYPE TRANSCRIPTIONAL REGULATOR"/>
    <property type="match status" value="1"/>
</dbReference>
<dbReference type="Pfam" id="PF03466">
    <property type="entry name" value="LysR_substrate"/>
    <property type="match status" value="1"/>
</dbReference>
<dbReference type="InterPro" id="IPR036388">
    <property type="entry name" value="WH-like_DNA-bd_sf"/>
</dbReference>
<dbReference type="InterPro" id="IPR036390">
    <property type="entry name" value="WH_DNA-bd_sf"/>
</dbReference>
<accession>A0ABV7DGT1</accession>
<dbReference type="InterPro" id="IPR005119">
    <property type="entry name" value="LysR_subst-bd"/>
</dbReference>
<comment type="caution">
    <text evidence="6">The sequence shown here is derived from an EMBL/GenBank/DDBJ whole genome shotgun (WGS) entry which is preliminary data.</text>
</comment>
<dbReference type="Pfam" id="PF00126">
    <property type="entry name" value="HTH_1"/>
    <property type="match status" value="1"/>
</dbReference>
<evidence type="ECO:0000259" key="5">
    <source>
        <dbReference type="PROSITE" id="PS50931"/>
    </source>
</evidence>